<keyword evidence="2" id="KW-1185">Reference proteome</keyword>
<dbReference type="EMBL" id="CAJJDN010000041">
    <property type="protein sequence ID" value="CAD8080747.1"/>
    <property type="molecule type" value="Genomic_DNA"/>
</dbReference>
<dbReference type="OrthoDB" id="10285722at2759"/>
<sequence>MLSNEQMMLPLLSRDLNRTFHFTKKASPYCQRLKEVGRRQSLLYSTDERLIQNIMLCQGSTLKMDLKFKTAKPKQRNYKQINRKNHFEKHINVDISPWDNFSP</sequence>
<name>A0A8S1MJ85_9CILI</name>
<evidence type="ECO:0000313" key="1">
    <source>
        <dbReference type="EMBL" id="CAD8080747.1"/>
    </source>
</evidence>
<dbReference type="AlphaFoldDB" id="A0A8S1MJ85"/>
<comment type="caution">
    <text evidence="1">The sequence shown here is derived from an EMBL/GenBank/DDBJ whole genome shotgun (WGS) entry which is preliminary data.</text>
</comment>
<accession>A0A8S1MJ85</accession>
<evidence type="ECO:0000313" key="2">
    <source>
        <dbReference type="Proteomes" id="UP000692954"/>
    </source>
</evidence>
<gene>
    <name evidence="1" type="ORF">PSON_ATCC_30995.1.T0410032</name>
</gene>
<dbReference type="Proteomes" id="UP000692954">
    <property type="component" value="Unassembled WGS sequence"/>
</dbReference>
<reference evidence="1" key="1">
    <citation type="submission" date="2021-01" db="EMBL/GenBank/DDBJ databases">
        <authorList>
            <consortium name="Genoscope - CEA"/>
            <person name="William W."/>
        </authorList>
    </citation>
    <scope>NUCLEOTIDE SEQUENCE</scope>
</reference>
<proteinExistence type="predicted"/>
<protein>
    <submittedName>
        <fullName evidence="1">Uncharacterized protein</fullName>
    </submittedName>
</protein>
<organism evidence="1 2">
    <name type="scientific">Paramecium sonneborni</name>
    <dbReference type="NCBI Taxonomy" id="65129"/>
    <lineage>
        <taxon>Eukaryota</taxon>
        <taxon>Sar</taxon>
        <taxon>Alveolata</taxon>
        <taxon>Ciliophora</taxon>
        <taxon>Intramacronucleata</taxon>
        <taxon>Oligohymenophorea</taxon>
        <taxon>Peniculida</taxon>
        <taxon>Parameciidae</taxon>
        <taxon>Paramecium</taxon>
    </lineage>
</organism>